<evidence type="ECO:0000313" key="3">
    <source>
        <dbReference type="EMBL" id="GBO24827.1"/>
    </source>
</evidence>
<dbReference type="InterPro" id="IPR000742">
    <property type="entry name" value="EGF"/>
</dbReference>
<feature type="disulfide bond" evidence="1">
    <location>
        <begin position="152"/>
        <end position="161"/>
    </location>
</feature>
<evidence type="ECO:0000256" key="1">
    <source>
        <dbReference type="PROSITE-ProRule" id="PRU00076"/>
    </source>
</evidence>
<dbReference type="EMBL" id="BGPR01047801">
    <property type="protein sequence ID" value="GBO24827.1"/>
    <property type="molecule type" value="Genomic_DNA"/>
</dbReference>
<dbReference type="SUPFAM" id="SSF57196">
    <property type="entry name" value="EGF/Laminin"/>
    <property type="match status" value="1"/>
</dbReference>
<keyword evidence="4" id="KW-1185">Reference proteome</keyword>
<keyword evidence="1" id="KW-0245">EGF-like domain</keyword>
<dbReference type="AlphaFoldDB" id="A0A4Y2VM74"/>
<evidence type="ECO:0000313" key="4">
    <source>
        <dbReference type="Proteomes" id="UP000499080"/>
    </source>
</evidence>
<evidence type="ECO:0000259" key="2">
    <source>
        <dbReference type="PROSITE" id="PS50026"/>
    </source>
</evidence>
<dbReference type="PROSITE" id="PS50026">
    <property type="entry name" value="EGF_3"/>
    <property type="match status" value="1"/>
</dbReference>
<dbReference type="Gene3D" id="2.10.25.10">
    <property type="entry name" value="Laminin"/>
    <property type="match status" value="1"/>
</dbReference>
<dbReference type="OrthoDB" id="6436771at2759"/>
<dbReference type="SMART" id="SM00181">
    <property type="entry name" value="EGF"/>
    <property type="match status" value="1"/>
</dbReference>
<dbReference type="PROSITE" id="PS00022">
    <property type="entry name" value="EGF_1"/>
    <property type="match status" value="1"/>
</dbReference>
<dbReference type="Proteomes" id="UP000499080">
    <property type="component" value="Unassembled WGS sequence"/>
</dbReference>
<comment type="caution">
    <text evidence="1">Lacks conserved residue(s) required for the propagation of feature annotation.</text>
</comment>
<dbReference type="PROSITE" id="PS01186">
    <property type="entry name" value="EGF_2"/>
    <property type="match status" value="1"/>
</dbReference>
<name>A0A4Y2VM74_ARAVE</name>
<comment type="caution">
    <text evidence="3">The sequence shown here is derived from an EMBL/GenBank/DDBJ whole genome shotgun (WGS) entry which is preliminary data.</text>
</comment>
<organism evidence="3 4">
    <name type="scientific">Araneus ventricosus</name>
    <name type="common">Orbweaver spider</name>
    <name type="synonym">Epeira ventricosa</name>
    <dbReference type="NCBI Taxonomy" id="182803"/>
    <lineage>
        <taxon>Eukaryota</taxon>
        <taxon>Metazoa</taxon>
        <taxon>Ecdysozoa</taxon>
        <taxon>Arthropoda</taxon>
        <taxon>Chelicerata</taxon>
        <taxon>Arachnida</taxon>
        <taxon>Araneae</taxon>
        <taxon>Araneomorphae</taxon>
        <taxon>Entelegynae</taxon>
        <taxon>Araneoidea</taxon>
        <taxon>Araneidae</taxon>
        <taxon>Araneus</taxon>
    </lineage>
</organism>
<keyword evidence="1" id="KW-1015">Disulfide bond</keyword>
<reference evidence="3 4" key="1">
    <citation type="journal article" date="2019" name="Sci. Rep.">
        <title>Orb-weaving spider Araneus ventricosus genome elucidates the spidroin gene catalogue.</title>
        <authorList>
            <person name="Kono N."/>
            <person name="Nakamura H."/>
            <person name="Ohtoshi R."/>
            <person name="Moran D.A.P."/>
            <person name="Shinohara A."/>
            <person name="Yoshida Y."/>
            <person name="Fujiwara M."/>
            <person name="Mori M."/>
            <person name="Tomita M."/>
            <person name="Arakawa K."/>
        </authorList>
    </citation>
    <scope>NUCLEOTIDE SEQUENCE [LARGE SCALE GENOMIC DNA]</scope>
</reference>
<accession>A0A4Y2VM74</accession>
<feature type="domain" description="EGF-like" evidence="2">
    <location>
        <begin position="132"/>
        <end position="162"/>
    </location>
</feature>
<proteinExistence type="predicted"/>
<sequence>MESTTSEGTTNSSILSTTILPTTVNDCYCGENSKSCHFNFKGDKICDCHPGYSDDNGYCYECDCGSRGTCIFEFMQKKCICDPYTSVKNEKCVDCNCGVNSQLCYFRRDGTKVCNCNFGYGQVNGYCSAVCNDHKCVNGKCEIIGNDYKCRCNEGFTGSRCEVKIGAKPCKAAPVSYFGNS</sequence>
<protein>
    <recommendedName>
        <fullName evidence="2">EGF-like domain-containing protein</fullName>
    </recommendedName>
</protein>
<gene>
    <name evidence="3" type="ORF">AVEN_268887_1</name>
</gene>